<name>A0A0E4GVS0_MYCLN</name>
<dbReference type="Pfam" id="PF01196">
    <property type="entry name" value="Ribosomal_L17"/>
    <property type="match status" value="1"/>
</dbReference>
<accession>A0A0E4GVS0</accession>
<dbReference type="SUPFAM" id="SSF64263">
    <property type="entry name" value="Prokaryotic ribosomal protein L17"/>
    <property type="match status" value="1"/>
</dbReference>
<dbReference type="EMBL" id="CTEE01000001">
    <property type="protein sequence ID" value="CQD06965.1"/>
    <property type="molecule type" value="Genomic_DNA"/>
</dbReference>
<dbReference type="FunFam" id="3.90.1030.10:FF:000001">
    <property type="entry name" value="50S ribosomal protein L17"/>
    <property type="match status" value="1"/>
</dbReference>
<sequence length="210" mass="22511">MPKPTKGPRLGGSSSHQKALLANLATSLFEHGRIKTTEPKARALRPYAEKLITHAKKGTLHNRREVMKKIRDKDVVHALFAEIGPHFADREGGYTRIIKVEARKGDNAPMAVIELVQEKTVTSEADRARRVKASKKSSETGEAPVVAAAAPQAAVEPEAAEGPTAEEATAVEAEVEETTTAEAVEPATEAEATEQPEAETADEGDESTDK</sequence>
<dbReference type="GO" id="GO:0003735">
    <property type="term" value="F:structural constituent of ribosome"/>
    <property type="evidence" value="ECO:0007669"/>
    <property type="project" value="InterPro"/>
</dbReference>
<keyword evidence="2 4" id="KW-0689">Ribosomal protein</keyword>
<dbReference type="PANTHER" id="PTHR14413:SF16">
    <property type="entry name" value="LARGE RIBOSOMAL SUBUNIT PROTEIN BL17M"/>
    <property type="match status" value="1"/>
</dbReference>
<dbReference type="GO" id="GO:0006412">
    <property type="term" value="P:translation"/>
    <property type="evidence" value="ECO:0007669"/>
    <property type="project" value="UniProtKB-UniRule"/>
</dbReference>
<evidence type="ECO:0000313" key="8">
    <source>
        <dbReference type="Proteomes" id="UP000199251"/>
    </source>
</evidence>
<dbReference type="Proteomes" id="UP000199251">
    <property type="component" value="Unassembled WGS sequence"/>
</dbReference>
<dbReference type="HAMAP" id="MF_01368">
    <property type="entry name" value="Ribosomal_bL17"/>
    <property type="match status" value="1"/>
</dbReference>
<dbReference type="InterPro" id="IPR000456">
    <property type="entry name" value="Ribosomal_bL17"/>
</dbReference>
<keyword evidence="3 4" id="KW-0687">Ribonucleoprotein</keyword>
<feature type="compositionally biased region" description="Low complexity" evidence="6">
    <location>
        <begin position="140"/>
        <end position="172"/>
    </location>
</feature>
<dbReference type="AlphaFoldDB" id="A0A0E4GVS0"/>
<evidence type="ECO:0000256" key="3">
    <source>
        <dbReference type="ARBA" id="ARBA00023274"/>
    </source>
</evidence>
<dbReference type="PANTHER" id="PTHR14413">
    <property type="entry name" value="RIBOSOMAL PROTEIN L17"/>
    <property type="match status" value="1"/>
</dbReference>
<evidence type="ECO:0000256" key="6">
    <source>
        <dbReference type="SAM" id="MobiDB-lite"/>
    </source>
</evidence>
<dbReference type="InterPro" id="IPR047859">
    <property type="entry name" value="Ribosomal_bL17_CS"/>
</dbReference>
<comment type="similarity">
    <text evidence="1 4 5">Belongs to the bacterial ribosomal protein bL17 family.</text>
</comment>
<evidence type="ECO:0000256" key="1">
    <source>
        <dbReference type="ARBA" id="ARBA00008777"/>
    </source>
</evidence>
<feature type="compositionally biased region" description="Low complexity" evidence="6">
    <location>
        <begin position="180"/>
        <end position="190"/>
    </location>
</feature>
<dbReference type="NCBIfam" id="TIGR00059">
    <property type="entry name" value="L17"/>
    <property type="match status" value="1"/>
</dbReference>
<evidence type="ECO:0000256" key="4">
    <source>
        <dbReference type="HAMAP-Rule" id="MF_01368"/>
    </source>
</evidence>
<feature type="region of interest" description="Disordered" evidence="6">
    <location>
        <begin position="124"/>
        <end position="210"/>
    </location>
</feature>
<protein>
    <recommendedName>
        <fullName evidence="4">Large ribosomal subunit protein bL17</fullName>
    </recommendedName>
</protein>
<proteinExistence type="inferred from homology"/>
<dbReference type="PROSITE" id="PS01167">
    <property type="entry name" value="RIBOSOMAL_L17"/>
    <property type="match status" value="1"/>
</dbReference>
<evidence type="ECO:0000256" key="2">
    <source>
        <dbReference type="ARBA" id="ARBA00022980"/>
    </source>
</evidence>
<reference evidence="7 8" key="1">
    <citation type="submission" date="2015-03" db="EMBL/GenBank/DDBJ databases">
        <authorList>
            <person name="Urmite Genomes"/>
        </authorList>
    </citation>
    <scope>NUCLEOTIDE SEQUENCE [LARGE SCALE GENOMIC DNA]</scope>
    <source>
        <strain evidence="7 8">CSUR P1491</strain>
    </source>
</reference>
<evidence type="ECO:0000313" key="7">
    <source>
        <dbReference type="EMBL" id="CQD06965.1"/>
    </source>
</evidence>
<feature type="compositionally biased region" description="Acidic residues" evidence="6">
    <location>
        <begin position="191"/>
        <end position="210"/>
    </location>
</feature>
<evidence type="ECO:0000256" key="5">
    <source>
        <dbReference type="RuleBase" id="RU000660"/>
    </source>
</evidence>
<dbReference type="GO" id="GO:0022625">
    <property type="term" value="C:cytosolic large ribosomal subunit"/>
    <property type="evidence" value="ECO:0007669"/>
    <property type="project" value="TreeGrafter"/>
</dbReference>
<dbReference type="STRING" id="141349.BN1232_01217"/>
<organism evidence="7 8">
    <name type="scientific">Mycobacterium lentiflavum</name>
    <dbReference type="NCBI Taxonomy" id="141349"/>
    <lineage>
        <taxon>Bacteria</taxon>
        <taxon>Bacillati</taxon>
        <taxon>Actinomycetota</taxon>
        <taxon>Actinomycetes</taxon>
        <taxon>Mycobacteriales</taxon>
        <taxon>Mycobacteriaceae</taxon>
        <taxon>Mycobacterium</taxon>
        <taxon>Mycobacterium simiae complex</taxon>
    </lineage>
</organism>
<dbReference type="InterPro" id="IPR036373">
    <property type="entry name" value="Ribosomal_bL17_sf"/>
</dbReference>
<comment type="subunit">
    <text evidence="4">Part of the 50S ribosomal subunit. Contacts protein L32.</text>
</comment>
<dbReference type="RefSeq" id="WP_175364352.1">
    <property type="nucleotide sequence ID" value="NZ_CTEE01000001.1"/>
</dbReference>
<dbReference type="Gene3D" id="3.90.1030.10">
    <property type="entry name" value="Ribosomal protein L17"/>
    <property type="match status" value="1"/>
</dbReference>
<gene>
    <name evidence="4 7" type="primary">rplQ</name>
    <name evidence="7" type="ORF">BN1232_01217</name>
</gene>